<feature type="region of interest" description="Disordered" evidence="4">
    <location>
        <begin position="1"/>
        <end position="24"/>
    </location>
</feature>
<dbReference type="Gene3D" id="3.40.50.300">
    <property type="entry name" value="P-loop containing nucleotide triphosphate hydrolases"/>
    <property type="match status" value="1"/>
</dbReference>
<dbReference type="GO" id="GO:0005524">
    <property type="term" value="F:ATP binding"/>
    <property type="evidence" value="ECO:0007669"/>
    <property type="project" value="UniProtKB-KW"/>
</dbReference>
<evidence type="ECO:0000256" key="3">
    <source>
        <dbReference type="ARBA" id="ARBA00022840"/>
    </source>
</evidence>
<dbReference type="InterPro" id="IPR003439">
    <property type="entry name" value="ABC_transporter-like_ATP-bd"/>
</dbReference>
<dbReference type="InterPro" id="IPR027417">
    <property type="entry name" value="P-loop_NTPase"/>
</dbReference>
<dbReference type="OrthoDB" id="9802264at2"/>
<proteinExistence type="predicted"/>
<reference evidence="6 7" key="1">
    <citation type="submission" date="2016-10" db="EMBL/GenBank/DDBJ databases">
        <authorList>
            <person name="de Groot N.N."/>
        </authorList>
    </citation>
    <scope>NUCLEOTIDE SEQUENCE [LARGE SCALE GENOMIC DNA]</scope>
    <source>
        <strain evidence="6 7">BH539</strain>
    </source>
</reference>
<protein>
    <submittedName>
        <fullName evidence="6">Putative thiamine transport system ATP-binding protein</fullName>
    </submittedName>
</protein>
<keyword evidence="7" id="KW-1185">Reference proteome</keyword>
<gene>
    <name evidence="6" type="ORF">SAMN05216571_10193</name>
</gene>
<keyword evidence="2" id="KW-0547">Nucleotide-binding</keyword>
<evidence type="ECO:0000313" key="6">
    <source>
        <dbReference type="EMBL" id="SDF66006.1"/>
    </source>
</evidence>
<dbReference type="PANTHER" id="PTHR42781">
    <property type="entry name" value="SPERMIDINE/PUTRESCINE IMPORT ATP-BINDING PROTEIN POTA"/>
    <property type="match status" value="1"/>
</dbReference>
<organism evidence="6 7">
    <name type="scientific">Onishia taeanensis</name>
    <dbReference type="NCBI Taxonomy" id="284577"/>
    <lineage>
        <taxon>Bacteria</taxon>
        <taxon>Pseudomonadati</taxon>
        <taxon>Pseudomonadota</taxon>
        <taxon>Gammaproteobacteria</taxon>
        <taxon>Oceanospirillales</taxon>
        <taxon>Halomonadaceae</taxon>
        <taxon>Onishia</taxon>
    </lineage>
</organism>
<name>A0A1G7MWG7_9GAMM</name>
<dbReference type="EMBL" id="FNCI01000001">
    <property type="protein sequence ID" value="SDF66006.1"/>
    <property type="molecule type" value="Genomic_DNA"/>
</dbReference>
<feature type="domain" description="ABC transporter" evidence="5">
    <location>
        <begin position="30"/>
        <end position="247"/>
    </location>
</feature>
<dbReference type="Proteomes" id="UP000198641">
    <property type="component" value="Unassembled WGS sequence"/>
</dbReference>
<evidence type="ECO:0000256" key="4">
    <source>
        <dbReference type="SAM" id="MobiDB-lite"/>
    </source>
</evidence>
<dbReference type="GO" id="GO:0016887">
    <property type="term" value="F:ATP hydrolysis activity"/>
    <property type="evidence" value="ECO:0007669"/>
    <property type="project" value="InterPro"/>
</dbReference>
<sequence length="251" mass="26832">MTSLDAFSPGGTPQTSTEHSAGDDLATGHSLILENIRIDQGSRPLLSLNTRIAPGEVLTLMGPSGVGKSTLLAYLAGFLAPAFSGQGRVLLNDRDLSRLPAETRQLGLLFQDPLLFPHLSVGGNLAFGMPRNVSRKKALKGERKATRQVRGEAIEAALEEIGLAGFADRDPTTLSGGQRARVALMRVLLSRPCAMLLDEPFSKLDASLRHEMRSLVFTRVQRLGLPTLMVTHDEADAKAAGGPVIELGAQY</sequence>
<keyword evidence="3 6" id="KW-0067">ATP-binding</keyword>
<dbReference type="InterPro" id="IPR003593">
    <property type="entry name" value="AAA+_ATPase"/>
</dbReference>
<dbReference type="InterPro" id="IPR050093">
    <property type="entry name" value="ABC_SmlMolc_Importer"/>
</dbReference>
<feature type="compositionally biased region" description="Polar residues" evidence="4">
    <location>
        <begin position="1"/>
        <end position="19"/>
    </location>
</feature>
<dbReference type="STRING" id="284577.SAMN05216571_10193"/>
<dbReference type="PANTHER" id="PTHR42781:SF4">
    <property type="entry name" value="SPERMIDINE_PUTRESCINE IMPORT ATP-BINDING PROTEIN POTA"/>
    <property type="match status" value="1"/>
</dbReference>
<evidence type="ECO:0000259" key="5">
    <source>
        <dbReference type="PROSITE" id="PS50893"/>
    </source>
</evidence>
<evidence type="ECO:0000256" key="1">
    <source>
        <dbReference type="ARBA" id="ARBA00022448"/>
    </source>
</evidence>
<dbReference type="SUPFAM" id="SSF52540">
    <property type="entry name" value="P-loop containing nucleoside triphosphate hydrolases"/>
    <property type="match status" value="1"/>
</dbReference>
<dbReference type="AlphaFoldDB" id="A0A1G7MWG7"/>
<accession>A0A1G7MWG7</accession>
<dbReference type="SMART" id="SM00382">
    <property type="entry name" value="AAA"/>
    <property type="match status" value="1"/>
</dbReference>
<dbReference type="Pfam" id="PF00005">
    <property type="entry name" value="ABC_tran"/>
    <property type="match status" value="1"/>
</dbReference>
<keyword evidence="1" id="KW-0813">Transport</keyword>
<dbReference type="PROSITE" id="PS50893">
    <property type="entry name" value="ABC_TRANSPORTER_2"/>
    <property type="match status" value="1"/>
</dbReference>
<evidence type="ECO:0000256" key="2">
    <source>
        <dbReference type="ARBA" id="ARBA00022741"/>
    </source>
</evidence>
<evidence type="ECO:0000313" key="7">
    <source>
        <dbReference type="Proteomes" id="UP000198641"/>
    </source>
</evidence>